<proteinExistence type="predicted"/>
<dbReference type="Proteomes" id="UP000297604">
    <property type="component" value="Unassembled WGS sequence"/>
</dbReference>
<dbReference type="Gene3D" id="3.40.50.150">
    <property type="entry name" value="Vaccinia Virus protein VP39"/>
    <property type="match status" value="1"/>
</dbReference>
<dbReference type="RefSeq" id="WP_134561140.1">
    <property type="nucleotide sequence ID" value="NZ_SOFS01000012.1"/>
</dbReference>
<gene>
    <name evidence="1" type="ORF">E3O46_03870</name>
</gene>
<name>A0ABY2ITJ3_9MICO</name>
<organism evidence="1 2">
    <name type="scientific">Cryobacterium glucosi</name>
    <dbReference type="NCBI Taxonomy" id="1259175"/>
    <lineage>
        <taxon>Bacteria</taxon>
        <taxon>Bacillati</taxon>
        <taxon>Actinomycetota</taxon>
        <taxon>Actinomycetes</taxon>
        <taxon>Micrococcales</taxon>
        <taxon>Microbacteriaceae</taxon>
        <taxon>Cryobacterium</taxon>
    </lineage>
</organism>
<keyword evidence="2" id="KW-1185">Reference proteome</keyword>
<evidence type="ECO:0000313" key="2">
    <source>
        <dbReference type="Proteomes" id="UP000297604"/>
    </source>
</evidence>
<dbReference type="GO" id="GO:0008168">
    <property type="term" value="F:methyltransferase activity"/>
    <property type="evidence" value="ECO:0007669"/>
    <property type="project" value="UniProtKB-KW"/>
</dbReference>
<dbReference type="InterPro" id="IPR029063">
    <property type="entry name" value="SAM-dependent_MTases_sf"/>
</dbReference>
<dbReference type="EMBL" id="SOFS01000012">
    <property type="protein sequence ID" value="TFC22590.1"/>
    <property type="molecule type" value="Genomic_DNA"/>
</dbReference>
<comment type="caution">
    <text evidence="1">The sequence shown here is derived from an EMBL/GenBank/DDBJ whole genome shotgun (WGS) entry which is preliminary data.</text>
</comment>
<protein>
    <submittedName>
        <fullName evidence="1">SAM-dependent methyltransferase</fullName>
    </submittedName>
</protein>
<accession>A0ABY2ITJ3</accession>
<dbReference type="SUPFAM" id="SSF53335">
    <property type="entry name" value="S-adenosyl-L-methionine-dependent methyltransferases"/>
    <property type="match status" value="1"/>
</dbReference>
<reference evidence="1 2" key="1">
    <citation type="submission" date="2019-03" db="EMBL/GenBank/DDBJ databases">
        <title>Genomics of glacier-inhabiting Cryobacterium strains.</title>
        <authorList>
            <person name="Liu Q."/>
            <person name="Xin Y.-H."/>
        </authorList>
    </citation>
    <scope>NUCLEOTIDE SEQUENCE [LARGE SCALE GENOMIC DNA]</scope>
    <source>
        <strain evidence="1 2">MDB1-5</strain>
    </source>
</reference>
<keyword evidence="1" id="KW-0489">Methyltransferase</keyword>
<dbReference type="GO" id="GO:0032259">
    <property type="term" value="P:methylation"/>
    <property type="evidence" value="ECO:0007669"/>
    <property type="project" value="UniProtKB-KW"/>
</dbReference>
<sequence>MTGIPLVSPDWLALREPEDAAARSRDLALTAAAKIPDGPVIVHDLGSGTGSMMRWLAPLLPGPQTWILHDWNPDLIESAIGRMRPRDGNSAAISVLARPGNLADLRASDLEGASLVTASALLDVLTSHETHTIVDACVDASCPALLTLSVTGRVRLSPRDHLDAAFEEAFNAHQLRLADNRRQLGPYGAPIARGLFTQAGWEVRQTATEWLLDHSRHRLLLDWFCGWVDAAVEQDPRLGAEAARFRRLRMSQIRRGELAARIRHVDLLAWPRG</sequence>
<keyword evidence="1" id="KW-0808">Transferase</keyword>
<evidence type="ECO:0000313" key="1">
    <source>
        <dbReference type="EMBL" id="TFC22590.1"/>
    </source>
</evidence>